<dbReference type="AlphaFoldDB" id="A0A6J8C2J3"/>
<reference evidence="2 3" key="1">
    <citation type="submission" date="2020-06" db="EMBL/GenBank/DDBJ databases">
        <authorList>
            <person name="Li R."/>
            <person name="Bekaert M."/>
        </authorList>
    </citation>
    <scope>NUCLEOTIDE SEQUENCE [LARGE SCALE GENOMIC DNA]</scope>
    <source>
        <strain evidence="3">wild</strain>
    </source>
</reference>
<name>A0A6J8C2J3_MYTCO</name>
<dbReference type="Proteomes" id="UP000507470">
    <property type="component" value="Unassembled WGS sequence"/>
</dbReference>
<dbReference type="Pfam" id="PF20700">
    <property type="entry name" value="Mutator"/>
    <property type="match status" value="1"/>
</dbReference>
<organism evidence="2 3">
    <name type="scientific">Mytilus coruscus</name>
    <name type="common">Sea mussel</name>
    <dbReference type="NCBI Taxonomy" id="42192"/>
    <lineage>
        <taxon>Eukaryota</taxon>
        <taxon>Metazoa</taxon>
        <taxon>Spiralia</taxon>
        <taxon>Lophotrochozoa</taxon>
        <taxon>Mollusca</taxon>
        <taxon>Bivalvia</taxon>
        <taxon>Autobranchia</taxon>
        <taxon>Pteriomorphia</taxon>
        <taxon>Mytilida</taxon>
        <taxon>Mytiloidea</taxon>
        <taxon>Mytilidae</taxon>
        <taxon>Mytilinae</taxon>
        <taxon>Mytilus</taxon>
    </lineage>
</organism>
<gene>
    <name evidence="2" type="ORF">MCOR_24870</name>
</gene>
<sequence length="605" mass="68543">MVFLKFKKGKFSTNKSISKSESFKKIRHQKNQSNPNLASGIREEHDYCVTVSDNLNVIKPVSNIAGGRSDEEVELIYDRTEILPDNLVPLNFCLESCSNCMKPLHLKDSLGVLPRGLGGWLYIECKQCIRVKKIPLSKRHFTTPSQRSPGVFDVNTKIATGMLHVGLGETQLRNWLASVNLHYLSVSGLKTREEEVGAALESYAEESMITYLNMESNLQENTHGCASLIGQKTGKVLNVKIKSKNCRTCDIVKRKGIVPKEHNCSKNHTGSSKGMEPALVVDMIKDVINKGVDIKKIAGDDDTTGFQRAQNVLKIKLKKRSDKKHIKKNISKQLYAIKTNYKELSQRVINYIMQNFSYMVAQNKKNTEGVTTGLKAMVGHIFGDHGFCNTKWCVFLENPLAKFSRKLANLASTQTNENLNQMLATKAPKYKHYSASNSLSYRFSATVAQKNEGHRYVHERATFMDKIRRKYSKLQKTRKYKRRRIELKSEKCNSNVIAEVLEETTYESNIDIEDDITDQLEEIPTWKQITAEENFPIIVFDLETTGLSRQSDIVQIAAVTENETFSAYVIPSKKITPQASDITKLAFFDGQMYYDEVPVESSPPF</sequence>
<evidence type="ECO:0000313" key="2">
    <source>
        <dbReference type="EMBL" id="CAC5389731.1"/>
    </source>
</evidence>
<evidence type="ECO:0000259" key="1">
    <source>
        <dbReference type="Pfam" id="PF20700"/>
    </source>
</evidence>
<feature type="domain" description="Mutator-like transposase" evidence="1">
    <location>
        <begin position="219"/>
        <end position="393"/>
    </location>
</feature>
<dbReference type="GO" id="GO:0003676">
    <property type="term" value="F:nucleic acid binding"/>
    <property type="evidence" value="ECO:0007669"/>
    <property type="project" value="InterPro"/>
</dbReference>
<protein>
    <recommendedName>
        <fullName evidence="1">Mutator-like transposase domain-containing protein</fullName>
    </recommendedName>
</protein>
<dbReference type="InterPro" id="IPR036397">
    <property type="entry name" value="RNaseH_sf"/>
</dbReference>
<evidence type="ECO:0000313" key="3">
    <source>
        <dbReference type="Proteomes" id="UP000507470"/>
    </source>
</evidence>
<keyword evidence="3" id="KW-1185">Reference proteome</keyword>
<dbReference type="InterPro" id="IPR049012">
    <property type="entry name" value="Mutator_transp_dom"/>
</dbReference>
<dbReference type="Gene3D" id="3.30.420.10">
    <property type="entry name" value="Ribonuclease H-like superfamily/Ribonuclease H"/>
    <property type="match status" value="1"/>
</dbReference>
<dbReference type="EMBL" id="CACVKT020004364">
    <property type="protein sequence ID" value="CAC5389731.1"/>
    <property type="molecule type" value="Genomic_DNA"/>
</dbReference>
<accession>A0A6J8C2J3</accession>
<proteinExistence type="predicted"/>
<dbReference type="InterPro" id="IPR012337">
    <property type="entry name" value="RNaseH-like_sf"/>
</dbReference>
<dbReference type="OrthoDB" id="6152639at2759"/>
<dbReference type="SUPFAM" id="SSF53098">
    <property type="entry name" value="Ribonuclease H-like"/>
    <property type="match status" value="1"/>
</dbReference>